<dbReference type="Gene3D" id="3.90.190.10">
    <property type="entry name" value="Protein tyrosine phosphatase superfamily"/>
    <property type="match status" value="1"/>
</dbReference>
<dbReference type="OrthoDB" id="9988524at2759"/>
<dbReference type="STRING" id="139420.A0A371CKY5"/>
<gene>
    <name evidence="2" type="ORF">OH76DRAFT_1489887</name>
</gene>
<name>A0A371CKY5_9APHY</name>
<dbReference type="PANTHER" id="PTHR31126:SF1">
    <property type="entry name" value="TYROSINE SPECIFIC PROTEIN PHOSPHATASES DOMAIN-CONTAINING PROTEIN"/>
    <property type="match status" value="1"/>
</dbReference>
<dbReference type="Pfam" id="PF13350">
    <property type="entry name" value="Y_phosphatase3"/>
    <property type="match status" value="1"/>
</dbReference>
<dbReference type="InterPro" id="IPR000387">
    <property type="entry name" value="Tyr_Pase_dom"/>
</dbReference>
<proteinExistence type="predicted"/>
<dbReference type="PROSITE" id="PS00383">
    <property type="entry name" value="TYR_PHOSPHATASE_1"/>
    <property type="match status" value="1"/>
</dbReference>
<accession>A0A371CKY5</accession>
<dbReference type="InterPro" id="IPR029021">
    <property type="entry name" value="Prot-tyrosine_phosphatase-like"/>
</dbReference>
<organism evidence="2 3">
    <name type="scientific">Lentinus brumalis</name>
    <dbReference type="NCBI Taxonomy" id="2498619"/>
    <lineage>
        <taxon>Eukaryota</taxon>
        <taxon>Fungi</taxon>
        <taxon>Dikarya</taxon>
        <taxon>Basidiomycota</taxon>
        <taxon>Agaricomycotina</taxon>
        <taxon>Agaricomycetes</taxon>
        <taxon>Polyporales</taxon>
        <taxon>Polyporaceae</taxon>
        <taxon>Lentinus</taxon>
    </lineage>
</organism>
<dbReference type="GO" id="GO:0004721">
    <property type="term" value="F:phosphoprotein phosphatase activity"/>
    <property type="evidence" value="ECO:0007669"/>
    <property type="project" value="InterPro"/>
</dbReference>
<dbReference type="InterPro" id="IPR016130">
    <property type="entry name" value="Tyr_Pase_AS"/>
</dbReference>
<dbReference type="Proteomes" id="UP000256964">
    <property type="component" value="Unassembled WGS sequence"/>
</dbReference>
<evidence type="ECO:0000313" key="3">
    <source>
        <dbReference type="Proteomes" id="UP000256964"/>
    </source>
</evidence>
<dbReference type="SUPFAM" id="SSF52799">
    <property type="entry name" value="(Phosphotyrosine protein) phosphatases II"/>
    <property type="match status" value="1"/>
</dbReference>
<protein>
    <recommendedName>
        <fullName evidence="1">Tyrosine specific protein phosphatases domain-containing protein</fullName>
    </recommendedName>
</protein>
<evidence type="ECO:0000259" key="1">
    <source>
        <dbReference type="PROSITE" id="PS50056"/>
    </source>
</evidence>
<dbReference type="PROSITE" id="PS50056">
    <property type="entry name" value="TYR_PHOSPHATASE_2"/>
    <property type="match status" value="1"/>
</dbReference>
<keyword evidence="3" id="KW-1185">Reference proteome</keyword>
<dbReference type="AlphaFoldDB" id="A0A371CKY5"/>
<reference evidence="2 3" key="1">
    <citation type="journal article" date="2018" name="Biotechnol. Biofuels">
        <title>Integrative visual omics of the white-rot fungus Polyporus brumalis exposes the biotechnological potential of its oxidative enzymes for delignifying raw plant biomass.</title>
        <authorList>
            <person name="Miyauchi S."/>
            <person name="Rancon A."/>
            <person name="Drula E."/>
            <person name="Hage H."/>
            <person name="Chaduli D."/>
            <person name="Favel A."/>
            <person name="Grisel S."/>
            <person name="Henrissat B."/>
            <person name="Herpoel-Gimbert I."/>
            <person name="Ruiz-Duenas F.J."/>
            <person name="Chevret D."/>
            <person name="Hainaut M."/>
            <person name="Lin J."/>
            <person name="Wang M."/>
            <person name="Pangilinan J."/>
            <person name="Lipzen A."/>
            <person name="Lesage-Meessen L."/>
            <person name="Navarro D."/>
            <person name="Riley R."/>
            <person name="Grigoriev I.V."/>
            <person name="Zhou S."/>
            <person name="Raouche S."/>
            <person name="Rosso M.N."/>
        </authorList>
    </citation>
    <scope>NUCLEOTIDE SEQUENCE [LARGE SCALE GENOMIC DNA]</scope>
    <source>
        <strain evidence="2 3">BRFM 1820</strain>
    </source>
</reference>
<evidence type="ECO:0000313" key="2">
    <source>
        <dbReference type="EMBL" id="RDX40948.1"/>
    </source>
</evidence>
<dbReference type="InterPro" id="IPR026893">
    <property type="entry name" value="Tyr/Ser_Pase_IphP-type"/>
</dbReference>
<feature type="domain" description="Tyrosine specific protein phosphatases" evidence="1">
    <location>
        <begin position="136"/>
        <end position="187"/>
    </location>
</feature>
<sequence>MADPSYAPDFIPFPSLDPALVKSTLSSPPFVQVDGIFNIRDFGAAYPTATGARVKPLHLFRSGEPTRITARGVEQLKALGITTIFDLRADVEIAKYSTATPVIDGVKIVRASILEETLDPVGLAAKLAEFAQDGADAFIKLYTRILKECGSALEKVLVHLRDNPDAPCLIHCTAGKDRSGLFAAVILKLLGVADDTIAADYALTTIGLQPAFPLLAARFQNDQVFRDNWKGTLSLGSARPETMRATLDVLAREFGSVQEYVKQHTSLTDADLAQIRMNLLVS</sequence>
<dbReference type="PANTHER" id="PTHR31126">
    <property type="entry name" value="TYROSINE-PROTEIN PHOSPHATASE"/>
    <property type="match status" value="1"/>
</dbReference>
<dbReference type="EMBL" id="KZ857530">
    <property type="protein sequence ID" value="RDX40948.1"/>
    <property type="molecule type" value="Genomic_DNA"/>
</dbReference>